<comment type="subcellular location">
    <subcellularLocation>
        <location evidence="1">Membrane</location>
        <topology evidence="1">Multi-pass membrane protein</topology>
    </subcellularLocation>
</comment>
<feature type="transmembrane region" description="Helical" evidence="6">
    <location>
        <begin position="299"/>
        <end position="321"/>
    </location>
</feature>
<organism evidence="7 8">
    <name type="scientific">Candidatus Vogelbacteria bacterium GWA1_51_14</name>
    <dbReference type="NCBI Taxonomy" id="1802435"/>
    <lineage>
        <taxon>Bacteria</taxon>
        <taxon>Candidatus Vogeliibacteriota</taxon>
    </lineage>
</organism>
<feature type="transmembrane region" description="Helical" evidence="6">
    <location>
        <begin position="12"/>
        <end position="31"/>
    </location>
</feature>
<dbReference type="GO" id="GO:0008360">
    <property type="term" value="P:regulation of cell shape"/>
    <property type="evidence" value="ECO:0007669"/>
    <property type="project" value="UniProtKB-KW"/>
</dbReference>
<dbReference type="GO" id="GO:0051301">
    <property type="term" value="P:cell division"/>
    <property type="evidence" value="ECO:0007669"/>
    <property type="project" value="InterPro"/>
</dbReference>
<protein>
    <submittedName>
        <fullName evidence="7">Rod shape-determining protein RodA</fullName>
    </submittedName>
</protein>
<gene>
    <name evidence="7" type="ORF">A2114_02095</name>
</gene>
<keyword evidence="3" id="KW-0133">Cell shape</keyword>
<name>A0A1G2QCY6_9BACT</name>
<comment type="caution">
    <text evidence="7">The sequence shown here is derived from an EMBL/GenBank/DDBJ whole genome shotgun (WGS) entry which is preliminary data.</text>
</comment>
<feature type="transmembrane region" description="Helical" evidence="6">
    <location>
        <begin position="43"/>
        <end position="62"/>
    </location>
</feature>
<dbReference type="InterPro" id="IPR001182">
    <property type="entry name" value="FtsW/RodA"/>
</dbReference>
<feature type="transmembrane region" description="Helical" evidence="6">
    <location>
        <begin position="69"/>
        <end position="90"/>
    </location>
</feature>
<keyword evidence="5 6" id="KW-0472">Membrane</keyword>
<keyword evidence="2 6" id="KW-0812">Transmembrane</keyword>
<dbReference type="AlphaFoldDB" id="A0A1G2QCY6"/>
<keyword evidence="4 6" id="KW-1133">Transmembrane helix</keyword>
<dbReference type="PANTHER" id="PTHR30474">
    <property type="entry name" value="CELL CYCLE PROTEIN"/>
    <property type="match status" value="1"/>
</dbReference>
<evidence type="ECO:0000256" key="3">
    <source>
        <dbReference type="ARBA" id="ARBA00022960"/>
    </source>
</evidence>
<dbReference type="EMBL" id="MHTG01000004">
    <property type="protein sequence ID" value="OHA57882.1"/>
    <property type="molecule type" value="Genomic_DNA"/>
</dbReference>
<dbReference type="NCBIfam" id="TIGR02210">
    <property type="entry name" value="rodA_shape"/>
    <property type="match status" value="1"/>
</dbReference>
<evidence type="ECO:0000256" key="2">
    <source>
        <dbReference type="ARBA" id="ARBA00022692"/>
    </source>
</evidence>
<feature type="transmembrane region" description="Helical" evidence="6">
    <location>
        <begin position="179"/>
        <end position="199"/>
    </location>
</feature>
<evidence type="ECO:0000313" key="8">
    <source>
        <dbReference type="Proteomes" id="UP000176494"/>
    </source>
</evidence>
<feature type="transmembrane region" description="Helical" evidence="6">
    <location>
        <begin position="155"/>
        <end position="172"/>
    </location>
</feature>
<sequence>MVRRILTHIDWVVLVALLPILAAGLLTMNSFSTDDYFASRQLIWIAVALAVLIGASFIDWRFLRKSNLVAILFLAGNGLLILVLLIGQISRGVQSWLSVGGLAFQPADFMKLILILVLAKYFSRRHIEIAHIRHIIVSGLYAFIPFVLILVQPDFGSAIIIFAIWLGLIVVSGVSKKHLLGVALAGLLAFLLAWTFLFADYQKDRIVTFLHPLADIQGAGYNAFQSTIAVGSGGLVGKGLGYGTQSRLEFLPEYETDFIFAAFAEEWGFIGVIILFGLYGVIVWRLARTAMYAATNFEALFTLGVAVMLGAHFVIHVGMNVGLLPVTGLPLPFMSYGGSHLLAECLALGMVMGMRRYALAYHRDDIHNEFIGPQ</sequence>
<feature type="transmembrane region" description="Helical" evidence="6">
    <location>
        <begin position="267"/>
        <end position="287"/>
    </location>
</feature>
<dbReference type="GO" id="GO:0032153">
    <property type="term" value="C:cell division site"/>
    <property type="evidence" value="ECO:0007669"/>
    <property type="project" value="TreeGrafter"/>
</dbReference>
<evidence type="ECO:0000256" key="5">
    <source>
        <dbReference type="ARBA" id="ARBA00023136"/>
    </source>
</evidence>
<feature type="transmembrane region" description="Helical" evidence="6">
    <location>
        <begin position="96"/>
        <end position="119"/>
    </location>
</feature>
<dbReference type="GO" id="GO:0005886">
    <property type="term" value="C:plasma membrane"/>
    <property type="evidence" value="ECO:0007669"/>
    <property type="project" value="TreeGrafter"/>
</dbReference>
<evidence type="ECO:0000256" key="1">
    <source>
        <dbReference type="ARBA" id="ARBA00004141"/>
    </source>
</evidence>
<feature type="transmembrane region" description="Helical" evidence="6">
    <location>
        <begin position="333"/>
        <end position="353"/>
    </location>
</feature>
<dbReference type="STRING" id="1802435.A2114_02095"/>
<dbReference type="Proteomes" id="UP000176494">
    <property type="component" value="Unassembled WGS sequence"/>
</dbReference>
<evidence type="ECO:0000256" key="6">
    <source>
        <dbReference type="SAM" id="Phobius"/>
    </source>
</evidence>
<dbReference type="PANTHER" id="PTHR30474:SF1">
    <property type="entry name" value="PEPTIDOGLYCAN GLYCOSYLTRANSFERASE MRDB"/>
    <property type="match status" value="1"/>
</dbReference>
<dbReference type="GO" id="GO:0015648">
    <property type="term" value="F:lipid-linked peptidoglycan transporter activity"/>
    <property type="evidence" value="ECO:0007669"/>
    <property type="project" value="TreeGrafter"/>
</dbReference>
<reference evidence="7 8" key="1">
    <citation type="journal article" date="2016" name="Nat. Commun.">
        <title>Thousands of microbial genomes shed light on interconnected biogeochemical processes in an aquifer system.</title>
        <authorList>
            <person name="Anantharaman K."/>
            <person name="Brown C.T."/>
            <person name="Hug L.A."/>
            <person name="Sharon I."/>
            <person name="Castelle C.J."/>
            <person name="Probst A.J."/>
            <person name="Thomas B.C."/>
            <person name="Singh A."/>
            <person name="Wilkins M.J."/>
            <person name="Karaoz U."/>
            <person name="Brodie E.L."/>
            <person name="Williams K.H."/>
            <person name="Hubbard S.S."/>
            <person name="Banfield J.F."/>
        </authorList>
    </citation>
    <scope>NUCLEOTIDE SEQUENCE [LARGE SCALE GENOMIC DNA]</scope>
</reference>
<evidence type="ECO:0000256" key="4">
    <source>
        <dbReference type="ARBA" id="ARBA00022989"/>
    </source>
</evidence>
<evidence type="ECO:0000313" key="7">
    <source>
        <dbReference type="EMBL" id="OHA57882.1"/>
    </source>
</evidence>
<accession>A0A1G2QCY6</accession>
<dbReference type="Pfam" id="PF01098">
    <property type="entry name" value="FTSW_RODA_SPOVE"/>
    <property type="match status" value="1"/>
</dbReference>
<feature type="transmembrane region" description="Helical" evidence="6">
    <location>
        <begin position="131"/>
        <end position="149"/>
    </location>
</feature>
<proteinExistence type="predicted"/>
<dbReference type="InterPro" id="IPR011923">
    <property type="entry name" value="RodA/MrdB"/>
</dbReference>